<dbReference type="PIRSF" id="PIRSF033579">
    <property type="entry name" value="Anaer_Co_chel"/>
    <property type="match status" value="1"/>
</dbReference>
<protein>
    <submittedName>
        <fullName evidence="4">Sirohydrochlorin cobaltochelatase</fullName>
    </submittedName>
</protein>
<accession>A0A4R1KDU7</accession>
<keyword evidence="3" id="KW-0732">Signal</keyword>
<gene>
    <name evidence="4" type="ORF">C8D98_0799</name>
</gene>
<feature type="binding site" evidence="2">
    <location>
        <position position="265"/>
    </location>
    <ligand>
        <name>Co(2+)</name>
        <dbReference type="ChEBI" id="CHEBI:48828"/>
    </ligand>
</feature>
<dbReference type="RefSeq" id="WP_132872221.1">
    <property type="nucleotide sequence ID" value="NZ_SMGG01000003.1"/>
</dbReference>
<evidence type="ECO:0000313" key="5">
    <source>
        <dbReference type="Proteomes" id="UP000294614"/>
    </source>
</evidence>
<dbReference type="SUPFAM" id="SSF53800">
    <property type="entry name" value="Chelatase"/>
    <property type="match status" value="1"/>
</dbReference>
<evidence type="ECO:0000256" key="3">
    <source>
        <dbReference type="SAM" id="SignalP"/>
    </source>
</evidence>
<dbReference type="EMBL" id="SMGG01000003">
    <property type="protein sequence ID" value="TCK62277.1"/>
    <property type="molecule type" value="Genomic_DNA"/>
</dbReference>
<comment type="caution">
    <text evidence="4">The sequence shown here is derived from an EMBL/GenBank/DDBJ whole genome shotgun (WGS) entry which is preliminary data.</text>
</comment>
<feature type="binding site" evidence="2">
    <location>
        <position position="201"/>
    </location>
    <ligand>
        <name>Co(2+)</name>
        <dbReference type="ChEBI" id="CHEBI:48828"/>
    </ligand>
</feature>
<dbReference type="GO" id="GO:0016852">
    <property type="term" value="F:sirohydrochlorin cobaltochelatase activity"/>
    <property type="evidence" value="ECO:0007669"/>
    <property type="project" value="InterPro"/>
</dbReference>
<name>A0A4R1KDU7_9BACT</name>
<evidence type="ECO:0000313" key="4">
    <source>
        <dbReference type="EMBL" id="TCK62277.1"/>
    </source>
</evidence>
<keyword evidence="2" id="KW-0170">Cobalt</keyword>
<dbReference type="AlphaFoldDB" id="A0A4R1KDU7"/>
<feature type="active site" description="Proton acceptor" evidence="1">
    <location>
        <position position="201"/>
    </location>
</feature>
<dbReference type="GO" id="GO:0019251">
    <property type="term" value="P:anaerobic cobalamin biosynthetic process"/>
    <property type="evidence" value="ECO:0007669"/>
    <property type="project" value="InterPro"/>
</dbReference>
<keyword evidence="2" id="KW-0479">Metal-binding</keyword>
<feature type="binding site" evidence="2">
    <location>
        <position position="233"/>
    </location>
    <ligand>
        <name>Co(2+)</name>
        <dbReference type="ChEBI" id="CHEBI:48828"/>
    </ligand>
</feature>
<dbReference type="Gene3D" id="3.40.50.1400">
    <property type="match status" value="2"/>
</dbReference>
<reference evidence="4 5" key="1">
    <citation type="submission" date="2019-03" db="EMBL/GenBank/DDBJ databases">
        <title>Genomic Encyclopedia of Type Strains, Phase IV (KMG-IV): sequencing the most valuable type-strain genomes for metagenomic binning, comparative biology and taxonomic classification.</title>
        <authorList>
            <person name="Goeker M."/>
        </authorList>
    </citation>
    <scope>NUCLEOTIDE SEQUENCE [LARGE SCALE GENOMIC DNA]</scope>
    <source>
        <strain evidence="4 5">DSM 24984</strain>
    </source>
</reference>
<organism evidence="4 5">
    <name type="scientific">Seleniivibrio woodruffii</name>
    <dbReference type="NCBI Taxonomy" id="1078050"/>
    <lineage>
        <taxon>Bacteria</taxon>
        <taxon>Pseudomonadati</taxon>
        <taxon>Deferribacterota</taxon>
        <taxon>Deferribacteres</taxon>
        <taxon>Deferribacterales</taxon>
        <taxon>Geovibrionaceae</taxon>
        <taxon>Seleniivibrio</taxon>
    </lineage>
</organism>
<sequence>MRTLFTSVLMLLFAATGVFASEVEMEKDKTAVVIAAFGTTYESSLDSLLKIEKDVKAAVGENVPVRMAFTSNIIRKVWHKRQDDAGYKASHKGKVPDYLYDVKNVLGTMADLQNEGYRNIVVQPTYLTAGEEYADLVAYVEGLGGIKTMKDRWKPFNHLAVGDPIMGSYDYRGNLESLAKALKKDIDAAAASSSALVYMGHGNEHLSTGVYYELERLLNQTYPSVKSYIGVVEGHPELDEVVEKLKRDKVKKVLLKPLMIVAGDHANNDMAGDEDDSWKVVLTKAGIKVNPVLEGLGDNSEVRGIIVDNLLKAAKEADIELK</sequence>
<keyword evidence="5" id="KW-1185">Reference proteome</keyword>
<dbReference type="OrthoDB" id="9770331at2"/>
<dbReference type="GO" id="GO:0046872">
    <property type="term" value="F:metal ion binding"/>
    <property type="evidence" value="ECO:0007669"/>
    <property type="project" value="UniProtKB-KW"/>
</dbReference>
<dbReference type="Pfam" id="PF06180">
    <property type="entry name" value="CbiK"/>
    <property type="match status" value="1"/>
</dbReference>
<evidence type="ECO:0000256" key="2">
    <source>
        <dbReference type="PIRSR" id="PIRSR033579-3"/>
    </source>
</evidence>
<dbReference type="InterPro" id="IPR010388">
    <property type="entry name" value="Anaerobic_Co-chelatase"/>
</dbReference>
<evidence type="ECO:0000256" key="1">
    <source>
        <dbReference type="PIRSR" id="PIRSR033579-1"/>
    </source>
</evidence>
<proteinExistence type="predicted"/>
<feature type="signal peptide" evidence="3">
    <location>
        <begin position="1"/>
        <end position="20"/>
    </location>
</feature>
<dbReference type="CDD" id="cd03413">
    <property type="entry name" value="CbiK_C"/>
    <property type="match status" value="1"/>
</dbReference>
<dbReference type="Proteomes" id="UP000294614">
    <property type="component" value="Unassembled WGS sequence"/>
</dbReference>
<feature type="chain" id="PRO_5020210324" evidence="3">
    <location>
        <begin position="21"/>
        <end position="322"/>
    </location>
</feature>